<evidence type="ECO:0000313" key="5">
    <source>
        <dbReference type="Proteomes" id="UP001178508"/>
    </source>
</evidence>
<gene>
    <name evidence="4" type="ORF">XNOV1_A014078</name>
</gene>
<dbReference type="EMBL" id="OY660871">
    <property type="protein sequence ID" value="CAJ1061285.1"/>
    <property type="molecule type" value="Genomic_DNA"/>
</dbReference>
<comment type="cofactor">
    <cofactor evidence="1">
        <name>a divalent metal cation</name>
        <dbReference type="ChEBI" id="CHEBI:60240"/>
    </cofactor>
</comment>
<dbReference type="GO" id="GO:0046872">
    <property type="term" value="F:metal ion binding"/>
    <property type="evidence" value="ECO:0007669"/>
    <property type="project" value="UniProtKB-KW"/>
</dbReference>
<reference evidence="4" key="1">
    <citation type="submission" date="2023-08" db="EMBL/GenBank/DDBJ databases">
        <authorList>
            <person name="Alioto T."/>
            <person name="Alioto T."/>
            <person name="Gomez Garrido J."/>
        </authorList>
    </citation>
    <scope>NUCLEOTIDE SEQUENCE</scope>
</reference>
<evidence type="ECO:0000256" key="1">
    <source>
        <dbReference type="ARBA" id="ARBA00001968"/>
    </source>
</evidence>
<dbReference type="InterPro" id="IPR027806">
    <property type="entry name" value="HARBI1_dom"/>
</dbReference>
<evidence type="ECO:0000313" key="4">
    <source>
        <dbReference type="EMBL" id="CAJ1061285.1"/>
    </source>
</evidence>
<organism evidence="4 5">
    <name type="scientific">Xyrichtys novacula</name>
    <name type="common">Pearly razorfish</name>
    <name type="synonym">Hemipteronotus novacula</name>
    <dbReference type="NCBI Taxonomy" id="13765"/>
    <lineage>
        <taxon>Eukaryota</taxon>
        <taxon>Metazoa</taxon>
        <taxon>Chordata</taxon>
        <taxon>Craniata</taxon>
        <taxon>Vertebrata</taxon>
        <taxon>Euteleostomi</taxon>
        <taxon>Actinopterygii</taxon>
        <taxon>Neopterygii</taxon>
        <taxon>Teleostei</taxon>
        <taxon>Neoteleostei</taxon>
        <taxon>Acanthomorphata</taxon>
        <taxon>Eupercaria</taxon>
        <taxon>Labriformes</taxon>
        <taxon>Labridae</taxon>
        <taxon>Xyrichtys</taxon>
    </lineage>
</organism>
<evidence type="ECO:0000256" key="2">
    <source>
        <dbReference type="ARBA" id="ARBA00022723"/>
    </source>
</evidence>
<sequence>MTYREIVANPVQARFNTIHGKARNIIERAFRMMKARWRSIFLRALEVKPAFASEVVTCCAILHNICMDNGDLFEAEPPPEEDGPPPCSDAALGENLRDRLAAAVSAPEVVVAVLQDHDYC</sequence>
<protein>
    <submittedName>
        <fullName evidence="4">Nuclease HARBI1</fullName>
    </submittedName>
</protein>
<accession>A0AAV1FJT7</accession>
<dbReference type="AlphaFoldDB" id="A0AAV1FJT7"/>
<feature type="domain" description="DDE Tnp4" evidence="3">
    <location>
        <begin position="9"/>
        <end position="64"/>
    </location>
</feature>
<evidence type="ECO:0000259" key="3">
    <source>
        <dbReference type="Pfam" id="PF13359"/>
    </source>
</evidence>
<proteinExistence type="predicted"/>
<keyword evidence="2" id="KW-0479">Metal-binding</keyword>
<dbReference type="Pfam" id="PF13359">
    <property type="entry name" value="DDE_Tnp_4"/>
    <property type="match status" value="1"/>
</dbReference>
<dbReference type="Proteomes" id="UP001178508">
    <property type="component" value="Chromosome 8"/>
</dbReference>
<keyword evidence="5" id="KW-1185">Reference proteome</keyword>
<name>A0AAV1FJT7_XYRNO</name>